<dbReference type="Proteomes" id="UP000565572">
    <property type="component" value="Unassembled WGS sequence"/>
</dbReference>
<evidence type="ECO:0000313" key="1">
    <source>
        <dbReference type="EMBL" id="MBB3327119.1"/>
    </source>
</evidence>
<dbReference type="RefSeq" id="WP_183338113.1">
    <property type="nucleotide sequence ID" value="NZ_JACHZG010000001.1"/>
</dbReference>
<evidence type="ECO:0008006" key="3">
    <source>
        <dbReference type="Google" id="ProtNLM"/>
    </source>
</evidence>
<evidence type="ECO:0000313" key="2">
    <source>
        <dbReference type="Proteomes" id="UP000565572"/>
    </source>
</evidence>
<proteinExistence type="predicted"/>
<gene>
    <name evidence="1" type="ORF">FHX39_002063</name>
</gene>
<sequence length="312" mass="35198">MKLAPLPVPTRCYAGEDLTSWATRHCSRNHTTVHAVERALFNRDLLHSHAHHDPERLTRWRQLGSLHPVAFTTPVQTGGVWVTSRDLCLRCTQGHPATGRLPQRGWCCLTHQWWTDYPPRHIAGHVDDDDRAPVQALVVAAERTFRRELAPRGVLVDSPLMLFALELAHLIRPGSSQVADSSTTELSRHYLRAAQYAVQIRWAQALIDPAVRAGLTDTSTVRDATINRVADELSRLPHICWEPSRDQLARVQIRWALPGGGYAYLDDEGDDPEQQVETWRVRQRLHRFSDRLTSDLSSAEGRPLPFALAGVP</sequence>
<protein>
    <recommendedName>
        <fullName evidence="3">TniQ protein</fullName>
    </recommendedName>
</protein>
<comment type="caution">
    <text evidence="1">The sequence shown here is derived from an EMBL/GenBank/DDBJ whole genome shotgun (WGS) entry which is preliminary data.</text>
</comment>
<organism evidence="1 2">
    <name type="scientific">Microlunatus antarcticus</name>
    <dbReference type="NCBI Taxonomy" id="53388"/>
    <lineage>
        <taxon>Bacteria</taxon>
        <taxon>Bacillati</taxon>
        <taxon>Actinomycetota</taxon>
        <taxon>Actinomycetes</taxon>
        <taxon>Propionibacteriales</taxon>
        <taxon>Propionibacteriaceae</taxon>
        <taxon>Microlunatus</taxon>
    </lineage>
</organism>
<name>A0A7W5JVP2_9ACTN</name>
<reference evidence="1 2" key="1">
    <citation type="submission" date="2020-08" db="EMBL/GenBank/DDBJ databases">
        <title>Sequencing the genomes of 1000 actinobacteria strains.</title>
        <authorList>
            <person name="Klenk H.-P."/>
        </authorList>
    </citation>
    <scope>NUCLEOTIDE SEQUENCE [LARGE SCALE GENOMIC DNA]</scope>
    <source>
        <strain evidence="1 2">DSM 11053</strain>
    </source>
</reference>
<dbReference type="AlphaFoldDB" id="A0A7W5JVP2"/>
<accession>A0A7W5JVP2</accession>
<dbReference type="EMBL" id="JACHZG010000001">
    <property type="protein sequence ID" value="MBB3327119.1"/>
    <property type="molecule type" value="Genomic_DNA"/>
</dbReference>
<keyword evidence="2" id="KW-1185">Reference proteome</keyword>